<proteinExistence type="predicted"/>
<protein>
    <submittedName>
        <fullName evidence="1">Uncharacterized protein</fullName>
    </submittedName>
</protein>
<dbReference type="EMBL" id="VOOR01000011">
    <property type="protein sequence ID" value="TXB64489.1"/>
    <property type="molecule type" value="Genomic_DNA"/>
</dbReference>
<dbReference type="OrthoDB" id="7060517at2"/>
<keyword evidence="2" id="KW-1185">Reference proteome</keyword>
<sequence length="121" mass="13759">MKARFTAQHIRLRLRKSDISQLQAEQAVTTRLSFPGKDLVFRLEMGRAQAPSANFKDGELTVTLPDQQARQWIDSDQVGISHTQRSAGLPDLELLIEKDFPCAHRPMENKADTFRELAPEE</sequence>
<evidence type="ECO:0000313" key="2">
    <source>
        <dbReference type="Proteomes" id="UP000321580"/>
    </source>
</evidence>
<comment type="caution">
    <text evidence="1">The sequence shown here is derived from an EMBL/GenBank/DDBJ whole genome shotgun (WGS) entry which is preliminary data.</text>
</comment>
<dbReference type="InterPro" id="IPR053825">
    <property type="entry name" value="DUF7009"/>
</dbReference>
<name>A0A5C6RR79_9BACT</name>
<reference evidence="1 2" key="1">
    <citation type="submission" date="2019-08" db="EMBL/GenBank/DDBJ databases">
        <title>Genome of Phaeodactylibacter luteus.</title>
        <authorList>
            <person name="Bowman J.P."/>
        </authorList>
    </citation>
    <scope>NUCLEOTIDE SEQUENCE [LARGE SCALE GENOMIC DNA]</scope>
    <source>
        <strain evidence="1 2">KCTC 42180</strain>
    </source>
</reference>
<evidence type="ECO:0000313" key="1">
    <source>
        <dbReference type="EMBL" id="TXB64489.1"/>
    </source>
</evidence>
<gene>
    <name evidence="1" type="ORF">FRY97_07285</name>
</gene>
<dbReference type="Proteomes" id="UP000321580">
    <property type="component" value="Unassembled WGS sequence"/>
</dbReference>
<dbReference type="AlphaFoldDB" id="A0A5C6RR79"/>
<organism evidence="1 2">
    <name type="scientific">Phaeodactylibacter luteus</name>
    <dbReference type="NCBI Taxonomy" id="1564516"/>
    <lineage>
        <taxon>Bacteria</taxon>
        <taxon>Pseudomonadati</taxon>
        <taxon>Bacteroidota</taxon>
        <taxon>Saprospiria</taxon>
        <taxon>Saprospirales</taxon>
        <taxon>Haliscomenobacteraceae</taxon>
        <taxon>Phaeodactylibacter</taxon>
    </lineage>
</organism>
<dbReference type="Pfam" id="PF22668">
    <property type="entry name" value="DUF7009"/>
    <property type="match status" value="1"/>
</dbReference>
<accession>A0A5C6RR79</accession>
<dbReference type="RefSeq" id="WP_147166784.1">
    <property type="nucleotide sequence ID" value="NZ_VOOR01000011.1"/>
</dbReference>